<evidence type="ECO:0000313" key="2">
    <source>
        <dbReference type="EMBL" id="MFC7703974.1"/>
    </source>
</evidence>
<sequence>MAALRPFLALLLCLVLIGTGGAMAVARGEMAGAQELVICTEHGQATVYLDARGRPTGAGHICPDCTMGTLASAPVVAALPLPSDAARAAELRLPAPRLPDDLIPGPVRARDPPVWS</sequence>
<dbReference type="RefSeq" id="WP_377401350.1">
    <property type="nucleotide sequence ID" value="NZ_JBHTFQ010000003.1"/>
</dbReference>
<proteinExistence type="predicted"/>
<reference evidence="3" key="1">
    <citation type="journal article" date="2019" name="Int. J. Syst. Evol. Microbiol.">
        <title>The Global Catalogue of Microorganisms (GCM) 10K type strain sequencing project: providing services to taxonomists for standard genome sequencing and annotation.</title>
        <authorList>
            <consortium name="The Broad Institute Genomics Platform"/>
            <consortium name="The Broad Institute Genome Sequencing Center for Infectious Disease"/>
            <person name="Wu L."/>
            <person name="Ma J."/>
        </authorList>
    </citation>
    <scope>NUCLEOTIDE SEQUENCE [LARGE SCALE GENOMIC DNA]</scope>
    <source>
        <strain evidence="3">CGMCC 1.12750</strain>
    </source>
</reference>
<organism evidence="2 3">
    <name type="scientific">Plastorhodobacter daqingensis</name>
    <dbReference type="NCBI Taxonomy" id="1387281"/>
    <lineage>
        <taxon>Bacteria</taxon>
        <taxon>Pseudomonadati</taxon>
        <taxon>Pseudomonadota</taxon>
        <taxon>Alphaproteobacteria</taxon>
        <taxon>Rhodobacterales</taxon>
        <taxon>Paracoccaceae</taxon>
        <taxon>Plastorhodobacter</taxon>
    </lineage>
</organism>
<protein>
    <recommendedName>
        <fullName evidence="4">DUF2946 domain-containing protein</fullName>
    </recommendedName>
</protein>
<evidence type="ECO:0008006" key="4">
    <source>
        <dbReference type="Google" id="ProtNLM"/>
    </source>
</evidence>
<keyword evidence="1" id="KW-0732">Signal</keyword>
<keyword evidence="3" id="KW-1185">Reference proteome</keyword>
<evidence type="ECO:0000256" key="1">
    <source>
        <dbReference type="SAM" id="SignalP"/>
    </source>
</evidence>
<name>A0ABW2UH20_9RHOB</name>
<gene>
    <name evidence="2" type="ORF">ACFQXB_07190</name>
</gene>
<evidence type="ECO:0000313" key="3">
    <source>
        <dbReference type="Proteomes" id="UP001596516"/>
    </source>
</evidence>
<dbReference type="Proteomes" id="UP001596516">
    <property type="component" value="Unassembled WGS sequence"/>
</dbReference>
<feature type="signal peptide" evidence="1">
    <location>
        <begin position="1"/>
        <end position="24"/>
    </location>
</feature>
<dbReference type="EMBL" id="JBHTFQ010000003">
    <property type="protein sequence ID" value="MFC7703974.1"/>
    <property type="molecule type" value="Genomic_DNA"/>
</dbReference>
<accession>A0ABW2UH20</accession>
<feature type="chain" id="PRO_5045889797" description="DUF2946 domain-containing protein" evidence="1">
    <location>
        <begin position="25"/>
        <end position="116"/>
    </location>
</feature>
<comment type="caution">
    <text evidence="2">The sequence shown here is derived from an EMBL/GenBank/DDBJ whole genome shotgun (WGS) entry which is preliminary data.</text>
</comment>